<dbReference type="EMBL" id="CAJPIZ010006799">
    <property type="protein sequence ID" value="CAG2109825.1"/>
    <property type="molecule type" value="Genomic_DNA"/>
</dbReference>
<reference evidence="4" key="1">
    <citation type="submission" date="2020-11" db="EMBL/GenBank/DDBJ databases">
        <authorList>
            <person name="Tran Van P."/>
        </authorList>
    </citation>
    <scope>NUCLEOTIDE SEQUENCE</scope>
</reference>
<evidence type="ECO:0000259" key="3">
    <source>
        <dbReference type="SMART" id="SM00458"/>
    </source>
</evidence>
<keyword evidence="5" id="KW-1185">Reference proteome</keyword>
<evidence type="ECO:0000313" key="5">
    <source>
        <dbReference type="Proteomes" id="UP000759131"/>
    </source>
</evidence>
<keyword evidence="1" id="KW-0430">Lectin</keyword>
<dbReference type="SUPFAM" id="SSF50370">
    <property type="entry name" value="Ricin B-like lectins"/>
    <property type="match status" value="1"/>
</dbReference>
<organism evidence="4">
    <name type="scientific">Medioppia subpectinata</name>
    <dbReference type="NCBI Taxonomy" id="1979941"/>
    <lineage>
        <taxon>Eukaryota</taxon>
        <taxon>Metazoa</taxon>
        <taxon>Ecdysozoa</taxon>
        <taxon>Arthropoda</taxon>
        <taxon>Chelicerata</taxon>
        <taxon>Arachnida</taxon>
        <taxon>Acari</taxon>
        <taxon>Acariformes</taxon>
        <taxon>Sarcoptiformes</taxon>
        <taxon>Oribatida</taxon>
        <taxon>Brachypylina</taxon>
        <taxon>Oppioidea</taxon>
        <taxon>Oppiidae</taxon>
        <taxon>Medioppia</taxon>
    </lineage>
</organism>
<dbReference type="InterPro" id="IPR035992">
    <property type="entry name" value="Ricin_B-like_lectins"/>
</dbReference>
<dbReference type="AlphaFoldDB" id="A0A7R9Q209"/>
<gene>
    <name evidence="4" type="ORF">OSB1V03_LOCUS9812</name>
</gene>
<dbReference type="GO" id="GO:0030246">
    <property type="term" value="F:carbohydrate binding"/>
    <property type="evidence" value="ECO:0007669"/>
    <property type="project" value="UniProtKB-KW"/>
</dbReference>
<dbReference type="Gene3D" id="2.80.10.50">
    <property type="match status" value="1"/>
</dbReference>
<dbReference type="CDD" id="cd23459">
    <property type="entry name" value="beta-trefoil_Ricin_Pgant1-like"/>
    <property type="match status" value="1"/>
</dbReference>
<dbReference type="SUPFAM" id="SSF53448">
    <property type="entry name" value="Nucleotide-diphospho-sugar transferases"/>
    <property type="match status" value="1"/>
</dbReference>
<dbReference type="InterPro" id="IPR029044">
    <property type="entry name" value="Nucleotide-diphossugar_trans"/>
</dbReference>
<feature type="non-terminal residue" evidence="4">
    <location>
        <position position="1"/>
    </location>
</feature>
<dbReference type="GO" id="GO:0004653">
    <property type="term" value="F:polypeptide N-acetylgalactosaminyltransferase activity"/>
    <property type="evidence" value="ECO:0007669"/>
    <property type="project" value="TreeGrafter"/>
</dbReference>
<dbReference type="GO" id="GO:0005794">
    <property type="term" value="C:Golgi apparatus"/>
    <property type="evidence" value="ECO:0007669"/>
    <property type="project" value="TreeGrafter"/>
</dbReference>
<feature type="domain" description="Ricin B lectin" evidence="3">
    <location>
        <begin position="114"/>
        <end position="256"/>
    </location>
</feature>
<dbReference type="PROSITE" id="PS50231">
    <property type="entry name" value="RICIN_B_LECTIN"/>
    <property type="match status" value="1"/>
</dbReference>
<accession>A0A7R9Q209</accession>
<dbReference type="PANTHER" id="PTHR11675:SF43">
    <property type="entry name" value="POLYPEPTIDE N-ACETYLGALACTOSAMINYLTRANSFERASE 1"/>
    <property type="match status" value="1"/>
</dbReference>
<dbReference type="Proteomes" id="UP000759131">
    <property type="component" value="Unassembled WGS sequence"/>
</dbReference>
<dbReference type="EMBL" id="OC861374">
    <property type="protein sequence ID" value="CAD7629395.1"/>
    <property type="molecule type" value="Genomic_DNA"/>
</dbReference>
<evidence type="ECO:0000256" key="2">
    <source>
        <dbReference type="ARBA" id="ARBA00023157"/>
    </source>
</evidence>
<dbReference type="InterPro" id="IPR000772">
    <property type="entry name" value="Ricin_B_lectin"/>
</dbReference>
<evidence type="ECO:0000256" key="1">
    <source>
        <dbReference type="ARBA" id="ARBA00022734"/>
    </source>
</evidence>
<protein>
    <recommendedName>
        <fullName evidence="3">Ricin B lectin domain-containing protein</fullName>
    </recommendedName>
</protein>
<dbReference type="Gene3D" id="3.90.550.10">
    <property type="entry name" value="Spore Coat Polysaccharide Biosynthesis Protein SpsA, Chain A"/>
    <property type="match status" value="1"/>
</dbReference>
<dbReference type="SMART" id="SM00458">
    <property type="entry name" value="RICIN"/>
    <property type="match status" value="1"/>
</dbReference>
<dbReference type="PANTHER" id="PTHR11675">
    <property type="entry name" value="N-ACETYLGALACTOSAMINYLTRANSFERASE"/>
    <property type="match status" value="1"/>
</dbReference>
<keyword evidence="2" id="KW-1015">Disulfide bond</keyword>
<dbReference type="GO" id="GO:0006493">
    <property type="term" value="P:protein O-linked glycosylation"/>
    <property type="evidence" value="ECO:0007669"/>
    <property type="project" value="TreeGrafter"/>
</dbReference>
<sequence length="264" mass="30918">ENLELSFRVWQCGGRLEIHPCSHVGHIFRDYHPYSFQGKDTHGINTLRTIKVWMEDEFQRYFFMHRNDLKKVDAGDLTDRLALKDRLHCKSFGWYLKHIYTEEKFIFDRNAKAYGFVRNGVSNLCLDNLNREEDKTHNLGLYVCAPDRPADVWTNQVFTLNNDGELRREESCATVESMDDTVVQMAKCNDIKMAKTRRKRTAKKEKRKQQWKHTKGGQIVNEYTGLCLTAADTESGGDARVADCNEDDAHQLWWFQTYTDIHVL</sequence>
<name>A0A7R9Q209_9ACAR</name>
<evidence type="ECO:0000313" key="4">
    <source>
        <dbReference type="EMBL" id="CAD7629395.1"/>
    </source>
</evidence>
<dbReference type="OrthoDB" id="6414077at2759"/>
<dbReference type="Pfam" id="PF00652">
    <property type="entry name" value="Ricin_B_lectin"/>
    <property type="match status" value="1"/>
</dbReference>
<proteinExistence type="predicted"/>